<feature type="transmembrane region" description="Helical" evidence="14">
    <location>
        <begin position="127"/>
        <end position="155"/>
    </location>
</feature>
<dbReference type="GO" id="GO:0031402">
    <property type="term" value="F:sodium ion binding"/>
    <property type="evidence" value="ECO:0007669"/>
    <property type="project" value="UniProtKB-UniRule"/>
</dbReference>
<comment type="catalytic activity">
    <reaction evidence="12">
        <text>L-proline(in) + Na(+)(in) = L-proline(out) + Na(+)(out)</text>
        <dbReference type="Rhea" id="RHEA:28967"/>
        <dbReference type="ChEBI" id="CHEBI:29101"/>
        <dbReference type="ChEBI" id="CHEBI:60039"/>
    </reaction>
</comment>
<keyword evidence="10 14" id="KW-0472">Membrane</keyword>
<dbReference type="PROSITE" id="PS00456">
    <property type="entry name" value="NA_SOLUT_SYMP_1"/>
    <property type="match status" value="1"/>
</dbReference>
<accession>A0A9D1HF05</accession>
<evidence type="ECO:0000256" key="3">
    <source>
        <dbReference type="ARBA" id="ARBA00022448"/>
    </source>
</evidence>
<comment type="function">
    <text evidence="14">Catalyzes the sodium-dependent uptake of extracellular L-proline.</text>
</comment>
<dbReference type="PANTHER" id="PTHR48086:SF3">
    <property type="entry name" value="SODIUM_PROLINE SYMPORTER"/>
    <property type="match status" value="1"/>
</dbReference>
<dbReference type="InterPro" id="IPR018212">
    <property type="entry name" value="Na/solute_symporter_CS"/>
</dbReference>
<evidence type="ECO:0000256" key="2">
    <source>
        <dbReference type="ARBA" id="ARBA00006434"/>
    </source>
</evidence>
<keyword evidence="14" id="KW-0029">Amino-acid transport</keyword>
<feature type="transmembrane region" description="Helical" evidence="14">
    <location>
        <begin position="479"/>
        <end position="503"/>
    </location>
</feature>
<dbReference type="InterPro" id="IPR038377">
    <property type="entry name" value="Na/Glc_symporter_sf"/>
</dbReference>
<keyword evidence="9 14" id="KW-0406">Ion transport</keyword>
<protein>
    <recommendedName>
        <fullName evidence="14">Sodium/proline symporter</fullName>
    </recommendedName>
    <alternativeName>
        <fullName evidence="14">Proline permease</fullName>
    </alternativeName>
</protein>
<proteinExistence type="inferred from homology"/>
<dbReference type="AlphaFoldDB" id="A0A9D1HF05"/>
<feature type="transmembrane region" description="Helical" evidence="14">
    <location>
        <begin position="69"/>
        <end position="93"/>
    </location>
</feature>
<dbReference type="PROSITE" id="PS50283">
    <property type="entry name" value="NA_SOLUT_SYMP_3"/>
    <property type="match status" value="1"/>
</dbReference>
<dbReference type="GO" id="GO:0005886">
    <property type="term" value="C:plasma membrane"/>
    <property type="evidence" value="ECO:0007669"/>
    <property type="project" value="UniProtKB-SubCell"/>
</dbReference>
<evidence type="ECO:0000256" key="4">
    <source>
        <dbReference type="ARBA" id="ARBA00022475"/>
    </source>
</evidence>
<dbReference type="Gene3D" id="1.20.1730.10">
    <property type="entry name" value="Sodium/glucose cotransporter"/>
    <property type="match status" value="1"/>
</dbReference>
<dbReference type="InterPro" id="IPR011851">
    <property type="entry name" value="Na/Pro_symporter"/>
</dbReference>
<name>A0A9D1HF05_9FIRM</name>
<feature type="transmembrane region" description="Helical" evidence="14">
    <location>
        <begin position="350"/>
        <end position="378"/>
    </location>
</feature>
<keyword evidence="11 14" id="KW-0739">Sodium transport</keyword>
<keyword evidence="8 14" id="KW-0915">Sodium</keyword>
<dbReference type="CDD" id="cd11475">
    <property type="entry name" value="SLC5sbd_PutP"/>
    <property type="match status" value="1"/>
</dbReference>
<organism evidence="15 16">
    <name type="scientific">Candidatus Onthocola gallistercoris</name>
    <dbReference type="NCBI Taxonomy" id="2840876"/>
    <lineage>
        <taxon>Bacteria</taxon>
        <taxon>Bacillati</taxon>
        <taxon>Bacillota</taxon>
        <taxon>Bacilli</taxon>
        <taxon>Candidatus Onthocola</taxon>
    </lineage>
</organism>
<dbReference type="InterPro" id="IPR050277">
    <property type="entry name" value="Sodium:Solute_Symporter"/>
</dbReference>
<keyword evidence="7 14" id="KW-1133">Transmembrane helix</keyword>
<evidence type="ECO:0000256" key="11">
    <source>
        <dbReference type="ARBA" id="ARBA00023201"/>
    </source>
</evidence>
<evidence type="ECO:0000313" key="15">
    <source>
        <dbReference type="EMBL" id="HIU02260.1"/>
    </source>
</evidence>
<evidence type="ECO:0000256" key="8">
    <source>
        <dbReference type="ARBA" id="ARBA00023053"/>
    </source>
</evidence>
<dbReference type="NCBIfam" id="TIGR00813">
    <property type="entry name" value="sss"/>
    <property type="match status" value="1"/>
</dbReference>
<keyword evidence="6 14" id="KW-0769">Symport</keyword>
<evidence type="ECO:0000256" key="1">
    <source>
        <dbReference type="ARBA" id="ARBA00004651"/>
    </source>
</evidence>
<evidence type="ECO:0000256" key="10">
    <source>
        <dbReference type="ARBA" id="ARBA00023136"/>
    </source>
</evidence>
<dbReference type="NCBIfam" id="TIGR02121">
    <property type="entry name" value="Na_Pro_sym"/>
    <property type="match status" value="1"/>
</dbReference>
<evidence type="ECO:0000256" key="14">
    <source>
        <dbReference type="RuleBase" id="RU366012"/>
    </source>
</evidence>
<dbReference type="EMBL" id="DVLT01000022">
    <property type="protein sequence ID" value="HIU02260.1"/>
    <property type="molecule type" value="Genomic_DNA"/>
</dbReference>
<keyword evidence="4 14" id="KW-1003">Cell membrane</keyword>
<keyword evidence="5 14" id="KW-0812">Transmembrane</keyword>
<feature type="transmembrane region" description="Helical" evidence="14">
    <location>
        <begin position="423"/>
        <end position="447"/>
    </location>
</feature>
<evidence type="ECO:0000256" key="5">
    <source>
        <dbReference type="ARBA" id="ARBA00022692"/>
    </source>
</evidence>
<evidence type="ECO:0000256" key="7">
    <source>
        <dbReference type="ARBA" id="ARBA00022989"/>
    </source>
</evidence>
<evidence type="ECO:0000256" key="12">
    <source>
        <dbReference type="ARBA" id="ARBA00033708"/>
    </source>
</evidence>
<feature type="transmembrane region" description="Helical" evidence="14">
    <location>
        <begin position="7"/>
        <end position="27"/>
    </location>
</feature>
<comment type="caution">
    <text evidence="15">The sequence shown here is derived from an EMBL/GenBank/DDBJ whole genome shotgun (WGS) entry which is preliminary data.</text>
</comment>
<evidence type="ECO:0000256" key="6">
    <source>
        <dbReference type="ARBA" id="ARBA00022847"/>
    </source>
</evidence>
<reference evidence="15" key="1">
    <citation type="submission" date="2020-10" db="EMBL/GenBank/DDBJ databases">
        <authorList>
            <person name="Gilroy R."/>
        </authorList>
    </citation>
    <scope>NUCLEOTIDE SEQUENCE</scope>
    <source>
        <strain evidence="15">CHK187-14744</strain>
    </source>
</reference>
<sequence length="525" mass="56519">MSADTMKIFLAMAAYMLIVIGIGLFFAKRAQANTENYFLGGRSLGPWVAAMSAEASDMSGWLLMGLPGVAYWCGISDAMWTAIGLAVGTYVNWRIVARRLRRYSVVSGDSITIPDFLSNRFHESKKIILGISAIFILVFFTVYAASCFVTCGKLFSTLFGASYHSMMIAGAIFVVIYTFIGGFLAESASDFMQAIVMVIALLTILVLGTAAAGGIDVVIENAKAIPGFFSPTQIATPTVDANGVQQAVNGVPQFGEAGSYGLLTIISTLSWGLGYFGVPQVLLRFMAIRKERELKQSRRIATVWCVISLFAAVSIGVIGRSLFPAEASLATSSSAENVFVVMSQYLLPPVLAGVIMAGILAATISSSDSYLLIAASAFSKNIYEGLWKKNKADDKKVMQISRIMLLLIALVGMIIAWDENSVIFSIVSFAWAGFGATFGPVILFSLFWKRINRVGAIAGMLSGGIMVFVWNLALSPMGGIFSIYELFPAFIISSIVIVVVSLLTKAPSQQIVQEFEKAAGKEELY</sequence>
<dbReference type="InterPro" id="IPR001734">
    <property type="entry name" value="Na/solute_symporter"/>
</dbReference>
<feature type="transmembrane region" description="Helical" evidence="14">
    <location>
        <begin position="303"/>
        <end position="323"/>
    </location>
</feature>
<evidence type="ECO:0000256" key="13">
    <source>
        <dbReference type="RuleBase" id="RU362091"/>
    </source>
</evidence>
<dbReference type="GO" id="GO:0015824">
    <property type="term" value="P:proline transport"/>
    <property type="evidence" value="ECO:0007669"/>
    <property type="project" value="UniProtKB-UniRule"/>
</dbReference>
<evidence type="ECO:0000313" key="16">
    <source>
        <dbReference type="Proteomes" id="UP000824164"/>
    </source>
</evidence>
<dbReference type="Proteomes" id="UP000824164">
    <property type="component" value="Unassembled WGS sequence"/>
</dbReference>
<comment type="similarity">
    <text evidence="2 13">Belongs to the sodium:solute symporter (SSF) (TC 2.A.21) family.</text>
</comment>
<gene>
    <name evidence="15" type="primary">putP</name>
    <name evidence="15" type="ORF">IAB63_03290</name>
</gene>
<dbReference type="PANTHER" id="PTHR48086">
    <property type="entry name" value="SODIUM/PROLINE SYMPORTER-RELATED"/>
    <property type="match status" value="1"/>
</dbReference>
<comment type="subcellular location">
    <subcellularLocation>
        <location evidence="1 14">Cell membrane</location>
        <topology evidence="1 14">Multi-pass membrane protein</topology>
    </subcellularLocation>
</comment>
<feature type="transmembrane region" description="Helical" evidence="14">
    <location>
        <begin position="196"/>
        <end position="219"/>
    </location>
</feature>
<reference evidence="15" key="2">
    <citation type="journal article" date="2021" name="PeerJ">
        <title>Extensive microbial diversity within the chicken gut microbiome revealed by metagenomics and culture.</title>
        <authorList>
            <person name="Gilroy R."/>
            <person name="Ravi A."/>
            <person name="Getino M."/>
            <person name="Pursley I."/>
            <person name="Horton D.L."/>
            <person name="Alikhan N.F."/>
            <person name="Baker D."/>
            <person name="Gharbi K."/>
            <person name="Hall N."/>
            <person name="Watson M."/>
            <person name="Adriaenssens E.M."/>
            <person name="Foster-Nyarko E."/>
            <person name="Jarju S."/>
            <person name="Secka A."/>
            <person name="Antonio M."/>
            <person name="Oren A."/>
            <person name="Chaudhuri R.R."/>
            <person name="La Ragione R."/>
            <person name="Hildebrand F."/>
            <person name="Pallen M.J."/>
        </authorList>
    </citation>
    <scope>NUCLEOTIDE SEQUENCE</scope>
    <source>
        <strain evidence="15">CHK187-14744</strain>
    </source>
</reference>
<dbReference type="GO" id="GO:0005298">
    <property type="term" value="F:proline:sodium symporter activity"/>
    <property type="evidence" value="ECO:0007669"/>
    <property type="project" value="UniProtKB-UniRule"/>
</dbReference>
<feature type="transmembrane region" description="Helical" evidence="14">
    <location>
        <begin position="454"/>
        <end position="473"/>
    </location>
</feature>
<feature type="transmembrane region" description="Helical" evidence="14">
    <location>
        <begin position="399"/>
        <end position="417"/>
    </location>
</feature>
<keyword evidence="3 14" id="KW-0813">Transport</keyword>
<dbReference type="Pfam" id="PF00474">
    <property type="entry name" value="SSF"/>
    <property type="match status" value="1"/>
</dbReference>
<evidence type="ECO:0000256" key="9">
    <source>
        <dbReference type="ARBA" id="ARBA00023065"/>
    </source>
</evidence>
<feature type="transmembrane region" description="Helical" evidence="14">
    <location>
        <begin position="260"/>
        <end position="283"/>
    </location>
</feature>
<feature type="transmembrane region" description="Helical" evidence="14">
    <location>
        <begin position="161"/>
        <end position="184"/>
    </location>
</feature>